<proteinExistence type="predicted"/>
<protein>
    <submittedName>
        <fullName evidence="1">Uncharacterized protein</fullName>
    </submittedName>
</protein>
<organism evidence="1 2">
    <name type="scientific">Setaria italica</name>
    <name type="common">Foxtail millet</name>
    <name type="synonym">Panicum italicum</name>
    <dbReference type="NCBI Taxonomy" id="4555"/>
    <lineage>
        <taxon>Eukaryota</taxon>
        <taxon>Viridiplantae</taxon>
        <taxon>Streptophyta</taxon>
        <taxon>Embryophyta</taxon>
        <taxon>Tracheophyta</taxon>
        <taxon>Spermatophyta</taxon>
        <taxon>Magnoliopsida</taxon>
        <taxon>Liliopsida</taxon>
        <taxon>Poales</taxon>
        <taxon>Poaceae</taxon>
        <taxon>PACMAD clade</taxon>
        <taxon>Panicoideae</taxon>
        <taxon>Panicodae</taxon>
        <taxon>Paniceae</taxon>
        <taxon>Cenchrinae</taxon>
        <taxon>Setaria</taxon>
    </lineage>
</organism>
<accession>K3ZEB8</accession>
<dbReference type="InParanoid" id="K3ZEB8"/>
<reference evidence="2" key="1">
    <citation type="journal article" date="2012" name="Nat. Biotechnol.">
        <title>Reference genome sequence of the model plant Setaria.</title>
        <authorList>
            <person name="Bennetzen J.L."/>
            <person name="Schmutz J."/>
            <person name="Wang H."/>
            <person name="Percifield R."/>
            <person name="Hawkins J."/>
            <person name="Pontaroli A.C."/>
            <person name="Estep M."/>
            <person name="Feng L."/>
            <person name="Vaughn J.N."/>
            <person name="Grimwood J."/>
            <person name="Jenkins J."/>
            <person name="Barry K."/>
            <person name="Lindquist E."/>
            <person name="Hellsten U."/>
            <person name="Deshpande S."/>
            <person name="Wang X."/>
            <person name="Wu X."/>
            <person name="Mitros T."/>
            <person name="Triplett J."/>
            <person name="Yang X."/>
            <person name="Ye C.Y."/>
            <person name="Mauro-Herrera M."/>
            <person name="Wang L."/>
            <person name="Li P."/>
            <person name="Sharma M."/>
            <person name="Sharma R."/>
            <person name="Ronald P.C."/>
            <person name="Panaud O."/>
            <person name="Kellogg E.A."/>
            <person name="Brutnell T.P."/>
            <person name="Doust A.N."/>
            <person name="Tuskan G.A."/>
            <person name="Rokhsar D."/>
            <person name="Devos K.M."/>
        </authorList>
    </citation>
    <scope>NUCLEOTIDE SEQUENCE [LARGE SCALE GENOMIC DNA]</scope>
    <source>
        <strain evidence="2">cv. Yugu1</strain>
    </source>
</reference>
<dbReference type="EnsemblPlants" id="KQL16317">
    <property type="protein sequence ID" value="KQL16317"/>
    <property type="gene ID" value="SETIT_024911mg"/>
</dbReference>
<sequence length="79" mass="9047">MYKCEALFCTKNITALLYFVLNQTELRFDNLNISCSLIHLIVTWSDSSEIMEVVEGIRSMCCPNSKVQFIVLAKEVPKL</sequence>
<dbReference type="AlphaFoldDB" id="K3ZEB8"/>
<keyword evidence="2" id="KW-1185">Reference proteome</keyword>
<dbReference type="Gramene" id="KQL16317">
    <property type="protein sequence ID" value="KQL16317"/>
    <property type="gene ID" value="SETIT_024911mg"/>
</dbReference>
<evidence type="ECO:0000313" key="2">
    <source>
        <dbReference type="Proteomes" id="UP000004995"/>
    </source>
</evidence>
<dbReference type="Proteomes" id="UP000004995">
    <property type="component" value="Unassembled WGS sequence"/>
</dbReference>
<reference evidence="1" key="2">
    <citation type="submission" date="2018-08" db="UniProtKB">
        <authorList>
            <consortium name="EnsemblPlants"/>
        </authorList>
    </citation>
    <scope>IDENTIFICATION</scope>
    <source>
        <strain evidence="1">Yugu1</strain>
    </source>
</reference>
<evidence type="ECO:0000313" key="1">
    <source>
        <dbReference type="EnsemblPlants" id="KQL16317"/>
    </source>
</evidence>
<dbReference type="EMBL" id="AGNK02001928">
    <property type="status" value="NOT_ANNOTATED_CDS"/>
    <property type="molecule type" value="Genomic_DNA"/>
</dbReference>
<name>K3ZEB8_SETIT</name>
<dbReference type="HOGENOM" id="CLU_2610565_0_0_1"/>